<evidence type="ECO:0000313" key="4">
    <source>
        <dbReference type="EMBL" id="SVB84272.1"/>
    </source>
</evidence>
<dbReference type="InterPro" id="IPR000352">
    <property type="entry name" value="Pep_chain_release_fac_I"/>
</dbReference>
<dbReference type="PANTHER" id="PTHR43804">
    <property type="entry name" value="LD18447P"/>
    <property type="match status" value="1"/>
</dbReference>
<dbReference type="SUPFAM" id="SSF75620">
    <property type="entry name" value="Release factor"/>
    <property type="match status" value="1"/>
</dbReference>
<accession>A0A382HAS4</accession>
<reference evidence="4" key="1">
    <citation type="submission" date="2018-05" db="EMBL/GenBank/DDBJ databases">
        <authorList>
            <person name="Lanie J.A."/>
            <person name="Ng W.-L."/>
            <person name="Kazmierczak K.M."/>
            <person name="Andrzejewski T.M."/>
            <person name="Davidsen T.M."/>
            <person name="Wayne K.J."/>
            <person name="Tettelin H."/>
            <person name="Glass J.I."/>
            <person name="Rusch D."/>
            <person name="Podicherti R."/>
            <person name="Tsui H.-C.T."/>
            <person name="Winkler M.E."/>
        </authorList>
    </citation>
    <scope>NUCLEOTIDE SEQUENCE</scope>
</reference>
<gene>
    <name evidence="4" type="ORF">METZ01_LOCUS237126</name>
</gene>
<dbReference type="AlphaFoldDB" id="A0A382HAS4"/>
<protein>
    <recommendedName>
        <fullName evidence="3">Prokaryotic-type class I peptide chain release factors domain-containing protein</fullName>
    </recommendedName>
</protein>
<dbReference type="GO" id="GO:0003747">
    <property type="term" value="F:translation release factor activity"/>
    <property type="evidence" value="ECO:0007669"/>
    <property type="project" value="InterPro"/>
</dbReference>
<dbReference type="EMBL" id="UINC01060111">
    <property type="protein sequence ID" value="SVB84272.1"/>
    <property type="molecule type" value="Genomic_DNA"/>
</dbReference>
<dbReference type="InterPro" id="IPR045853">
    <property type="entry name" value="Pep_chain_release_fac_I_sf"/>
</dbReference>
<feature type="compositionally biased region" description="Basic residues" evidence="2">
    <location>
        <begin position="76"/>
        <end position="102"/>
    </location>
</feature>
<dbReference type="InterPro" id="IPR050057">
    <property type="entry name" value="Prokaryotic/Mito_RF"/>
</dbReference>
<name>A0A382HAS4_9ZZZZ</name>
<dbReference type="GO" id="GO:0009507">
    <property type="term" value="C:chloroplast"/>
    <property type="evidence" value="ECO:0007669"/>
    <property type="project" value="TreeGrafter"/>
</dbReference>
<feature type="compositionally biased region" description="Basic and acidic residues" evidence="2">
    <location>
        <begin position="103"/>
        <end position="115"/>
    </location>
</feature>
<organism evidence="4">
    <name type="scientific">marine metagenome</name>
    <dbReference type="NCBI Taxonomy" id="408172"/>
    <lineage>
        <taxon>unclassified sequences</taxon>
        <taxon>metagenomes</taxon>
        <taxon>ecological metagenomes</taxon>
    </lineage>
</organism>
<feature type="domain" description="Prokaryotic-type class I peptide chain release factors" evidence="3">
    <location>
        <begin position="14"/>
        <end position="108"/>
    </location>
</feature>
<dbReference type="Gene3D" id="3.30.160.20">
    <property type="match status" value="1"/>
</dbReference>
<comment type="similarity">
    <text evidence="1">Belongs to the prokaryotic/mitochondrial release factor family.</text>
</comment>
<feature type="region of interest" description="Disordered" evidence="2">
    <location>
        <begin position="73"/>
        <end position="115"/>
    </location>
</feature>
<proteinExistence type="inferred from homology"/>
<evidence type="ECO:0000256" key="2">
    <source>
        <dbReference type="SAM" id="MobiDB-lite"/>
    </source>
</evidence>
<evidence type="ECO:0000256" key="1">
    <source>
        <dbReference type="ARBA" id="ARBA00010835"/>
    </source>
</evidence>
<dbReference type="PANTHER" id="PTHR43804:SF6">
    <property type="entry name" value="CLASS I PEPTIDE CHAIN RELEASE FACTOR"/>
    <property type="match status" value="1"/>
</dbReference>
<dbReference type="Pfam" id="PF00472">
    <property type="entry name" value="RF-1"/>
    <property type="match status" value="1"/>
</dbReference>
<evidence type="ECO:0000259" key="3">
    <source>
        <dbReference type="Pfam" id="PF00472"/>
    </source>
</evidence>
<sequence>MTSIPDSNTDLLKQCDVHTFRASAKGGQHVNKTESAVRITHRKTKTVVTCQDERSQHRNKAIALSRLRKKLEALNKKQKKRIPTRATKASRQRRLKAKKNQSTKKDLRKKPFAEE</sequence>